<gene>
    <name evidence="2" type="ORF">D5R40_01815</name>
</gene>
<dbReference type="SUPFAM" id="SSF53448">
    <property type="entry name" value="Nucleotide-diphospho-sugar transferases"/>
    <property type="match status" value="1"/>
</dbReference>
<dbReference type="GO" id="GO:0016757">
    <property type="term" value="F:glycosyltransferase activity"/>
    <property type="evidence" value="ECO:0007669"/>
    <property type="project" value="InterPro"/>
</dbReference>
<dbReference type="InterPro" id="IPR022751">
    <property type="entry name" value="Alpha_mannosyltransferase"/>
</dbReference>
<dbReference type="InterPro" id="IPR054619">
    <property type="entry name" value="Npun_R2821-like"/>
</dbReference>
<dbReference type="Proteomes" id="UP000269154">
    <property type="component" value="Unassembled WGS sequence"/>
</dbReference>
<dbReference type="AlphaFoldDB" id="A0A3N6P9T0"/>
<name>A0A3N6P9T0_9CYAN</name>
<organism evidence="2 3">
    <name type="scientific">Okeania hirsuta</name>
    <dbReference type="NCBI Taxonomy" id="1458930"/>
    <lineage>
        <taxon>Bacteria</taxon>
        <taxon>Bacillati</taxon>
        <taxon>Cyanobacteriota</taxon>
        <taxon>Cyanophyceae</taxon>
        <taxon>Oscillatoriophycideae</taxon>
        <taxon>Oscillatoriales</taxon>
        <taxon>Microcoleaceae</taxon>
        <taxon>Okeania</taxon>
    </lineage>
</organism>
<dbReference type="OrthoDB" id="480149at2"/>
<dbReference type="EMBL" id="RCBY01000005">
    <property type="protein sequence ID" value="RQH55531.1"/>
    <property type="molecule type" value="Genomic_DNA"/>
</dbReference>
<proteinExistence type="predicted"/>
<dbReference type="NCBIfam" id="NF045582">
    <property type="entry name" value="Npun_R2823_gen"/>
    <property type="match status" value="1"/>
</dbReference>
<dbReference type="Gene3D" id="3.90.550.10">
    <property type="entry name" value="Spore Coat Polysaccharide Biosynthesis Protein SpsA, Chain A"/>
    <property type="match status" value="1"/>
</dbReference>
<evidence type="ECO:0000313" key="3">
    <source>
        <dbReference type="Proteomes" id="UP000269154"/>
    </source>
</evidence>
<dbReference type="InterPro" id="IPR029044">
    <property type="entry name" value="Nucleotide-diphossugar_trans"/>
</dbReference>
<dbReference type="RefSeq" id="WP_124144473.1">
    <property type="nucleotide sequence ID" value="NZ_CAWOKI010000022.1"/>
</dbReference>
<evidence type="ECO:0000313" key="2">
    <source>
        <dbReference type="EMBL" id="RQH55531.1"/>
    </source>
</evidence>
<dbReference type="Pfam" id="PF11051">
    <property type="entry name" value="Mannosyl_trans3"/>
    <property type="match status" value="1"/>
</dbReference>
<comment type="caution">
    <text evidence="2">The sequence shown here is derived from an EMBL/GenBank/DDBJ whole genome shotgun (WGS) entry which is preliminary data.</text>
</comment>
<evidence type="ECO:0000256" key="1">
    <source>
        <dbReference type="ARBA" id="ARBA00022679"/>
    </source>
</evidence>
<keyword evidence="1" id="KW-0808">Transferase</keyword>
<reference evidence="2 3" key="1">
    <citation type="journal article" date="2018" name="ACS Chem. Biol.">
        <title>Ketoreductase domain dysfunction expands chemodiversity: malyngamide biosynthesis in the cyanobacterium Okeania hirsuta.</title>
        <authorList>
            <person name="Moss N.A."/>
            <person name="Leao T."/>
            <person name="Rankin M."/>
            <person name="McCullough T.M."/>
            <person name="Qu P."/>
            <person name="Korobeynikov A."/>
            <person name="Smith J.L."/>
            <person name="Gerwick L."/>
            <person name="Gerwick W.H."/>
        </authorList>
    </citation>
    <scope>NUCLEOTIDE SEQUENCE [LARGE SCALE GENOMIC DNA]</scope>
    <source>
        <strain evidence="2 3">PAB10Feb10-1</strain>
    </source>
</reference>
<protein>
    <submittedName>
        <fullName evidence="2">Methionine synthase</fullName>
    </submittedName>
</protein>
<keyword evidence="3" id="KW-1185">Reference proteome</keyword>
<accession>A0A3N6P9T0</accession>
<sequence>MKGIYIVANDKVLDNTIALLKSIRLYDYDTPIMMIPFDENYQQVAEIVTSKYGVEIYPDLEFVNNLCNNLYNIFGQGFFNTPNKQKKQACWFGPFDEFLYIDVDIVVFEKIADNLKYLEDYDFLCCDYQYLSGIKNVFTSKVIEKKIFTEEQLKNVFNSGWWASKKNLFTENELYETFAECAAHTEYFDFSEKTTDQPIFNYIVLKHISRRLNLVRRPEGKGPGSWAGSPHFQREGDRLIDPKVGKPVQYLHWAGFRIEPGCPYWDIWEHYRYLGEAKPTYYPQKTEKKKSLGAKFIDKVKNIGRQMKKS</sequence>